<evidence type="ECO:0000313" key="2">
    <source>
        <dbReference type="EMBL" id="KAK1461502.1"/>
    </source>
</evidence>
<reference evidence="2 3" key="1">
    <citation type="submission" date="2016-10" db="EMBL/GenBank/DDBJ databases">
        <title>The genome sequence of Colletotrichum fioriniae PJ7.</title>
        <authorList>
            <person name="Baroncelli R."/>
        </authorList>
    </citation>
    <scope>NUCLEOTIDE SEQUENCE [LARGE SCALE GENOMIC DNA]</scope>
    <source>
        <strain evidence="2">Col 31</strain>
    </source>
</reference>
<accession>A0AAI9UMZ6</accession>
<keyword evidence="1" id="KW-0472">Membrane</keyword>
<evidence type="ECO:0000313" key="3">
    <source>
        <dbReference type="Proteomes" id="UP001239795"/>
    </source>
</evidence>
<name>A0AAI9UMZ6_9PEZI</name>
<evidence type="ECO:0008006" key="4">
    <source>
        <dbReference type="Google" id="ProtNLM"/>
    </source>
</evidence>
<comment type="caution">
    <text evidence="2">The sequence shown here is derived from an EMBL/GenBank/DDBJ whole genome shotgun (WGS) entry which is preliminary data.</text>
</comment>
<protein>
    <recommendedName>
        <fullName evidence="4">Transmembrane protein</fullName>
    </recommendedName>
</protein>
<proteinExistence type="predicted"/>
<dbReference type="EMBL" id="MLGG01000010">
    <property type="protein sequence ID" value="KAK1461502.1"/>
    <property type="molecule type" value="Genomic_DNA"/>
</dbReference>
<feature type="transmembrane region" description="Helical" evidence="1">
    <location>
        <begin position="84"/>
        <end position="103"/>
    </location>
</feature>
<dbReference type="AlphaFoldDB" id="A0AAI9UMZ6"/>
<evidence type="ECO:0000256" key="1">
    <source>
        <dbReference type="SAM" id="Phobius"/>
    </source>
</evidence>
<keyword evidence="1" id="KW-1133">Transmembrane helix</keyword>
<sequence length="151" mass="17579">MKHEEQRGRETETGRQINNCINGVNDNFCKLVQRGLTATEATESRDEPQSFLLVFSLMDDTTIALSMLLLFFYSNLFISLSSHLFPWVLLSNLFFCSLVFRPYRKSLIHKGHHVKNHCFPPPVMTKLCWESKAKGRKKELGVVGWDWWKTL</sequence>
<gene>
    <name evidence="2" type="ORF">CMEL01_14456</name>
</gene>
<keyword evidence="3" id="KW-1185">Reference proteome</keyword>
<feature type="transmembrane region" description="Helical" evidence="1">
    <location>
        <begin position="51"/>
        <end position="72"/>
    </location>
</feature>
<dbReference type="Proteomes" id="UP001239795">
    <property type="component" value="Unassembled WGS sequence"/>
</dbReference>
<keyword evidence="1" id="KW-0812">Transmembrane</keyword>
<organism evidence="2 3">
    <name type="scientific">Colletotrichum melonis</name>
    <dbReference type="NCBI Taxonomy" id="1209925"/>
    <lineage>
        <taxon>Eukaryota</taxon>
        <taxon>Fungi</taxon>
        <taxon>Dikarya</taxon>
        <taxon>Ascomycota</taxon>
        <taxon>Pezizomycotina</taxon>
        <taxon>Sordariomycetes</taxon>
        <taxon>Hypocreomycetidae</taxon>
        <taxon>Glomerellales</taxon>
        <taxon>Glomerellaceae</taxon>
        <taxon>Colletotrichum</taxon>
        <taxon>Colletotrichum acutatum species complex</taxon>
    </lineage>
</organism>